<proteinExistence type="predicted"/>
<dbReference type="Proteomes" id="UP000233120">
    <property type="component" value="Unassembled WGS sequence"/>
</dbReference>
<dbReference type="Bgee" id="ENSMNEG00000034533">
    <property type="expression patterns" value="Expressed in temporal lobe and 5 other cell types or tissues"/>
</dbReference>
<gene>
    <name evidence="1" type="primary">CSMD1</name>
</gene>
<reference evidence="1" key="2">
    <citation type="submission" date="2025-09" db="UniProtKB">
        <authorList>
            <consortium name="Ensembl"/>
        </authorList>
    </citation>
    <scope>IDENTIFICATION</scope>
</reference>
<dbReference type="AlphaFoldDB" id="A0A2K6CEP4"/>
<dbReference type="GeneTree" id="ENSGT00940000155701"/>
<organism evidence="1 2">
    <name type="scientific">Macaca nemestrina</name>
    <name type="common">Pig-tailed macaque</name>
    <dbReference type="NCBI Taxonomy" id="9545"/>
    <lineage>
        <taxon>Eukaryota</taxon>
        <taxon>Metazoa</taxon>
        <taxon>Chordata</taxon>
        <taxon>Craniata</taxon>
        <taxon>Vertebrata</taxon>
        <taxon>Euteleostomi</taxon>
        <taxon>Mammalia</taxon>
        <taxon>Eutheria</taxon>
        <taxon>Euarchontoglires</taxon>
        <taxon>Primates</taxon>
        <taxon>Haplorrhini</taxon>
        <taxon>Catarrhini</taxon>
        <taxon>Cercopithecidae</taxon>
        <taxon>Cercopithecinae</taxon>
        <taxon>Macaca</taxon>
    </lineage>
</organism>
<dbReference type="Ensembl" id="ENSMNET00000046372.1">
    <property type="protein sequence ID" value="ENSMNEP00000022119.1"/>
    <property type="gene ID" value="ENSMNEG00000034533.1"/>
</dbReference>
<evidence type="ECO:0000313" key="1">
    <source>
        <dbReference type="Ensembl" id="ENSMNEP00000022119.1"/>
    </source>
</evidence>
<evidence type="ECO:0000313" key="2">
    <source>
        <dbReference type="Proteomes" id="UP000233120"/>
    </source>
</evidence>
<keyword evidence="2" id="KW-1185">Reference proteome</keyword>
<sequence length="172" mass="18467">MSFVIQVKLKCESFEHHSCSGSSGMLILFVLWKTAVLCPHSLTLPSSPVKVAGCGKERSPSACLCSAETLASPLKGDLVGKVSPISPKSSSSANLHLYSWDLQEESAKLTACGAAYNPRALILLITPAQTLARHTLEYRIAPEAMRLEARFFSGAEKATIFKVPRLAPALPI</sequence>
<accession>A0A2K6CEP4</accession>
<name>A0A2K6CEP4_MACNE</name>
<reference evidence="1" key="1">
    <citation type="submission" date="2025-08" db="UniProtKB">
        <authorList>
            <consortium name="Ensembl"/>
        </authorList>
    </citation>
    <scope>IDENTIFICATION</scope>
</reference>
<protein>
    <submittedName>
        <fullName evidence="1">CUB and Sushi multiple domains 1</fullName>
    </submittedName>
</protein>